<sequence length="30" mass="3294">MSKIAPIITRLMLCILYEHSTGSSTGLLED</sequence>
<reference evidence="1" key="1">
    <citation type="submission" date="2014-09" db="EMBL/GenBank/DDBJ databases">
        <authorList>
            <person name="Magalhaes I.L.F."/>
            <person name="Oliveira U."/>
            <person name="Santos F.R."/>
            <person name="Vidigal T.H.D.A."/>
            <person name="Brescovit A.D."/>
            <person name="Santos A.J."/>
        </authorList>
    </citation>
    <scope>NUCLEOTIDE SEQUENCE</scope>
    <source>
        <tissue evidence="1">Shoot tissue taken approximately 20 cm above the soil surface</tissue>
    </source>
</reference>
<name>A0A0A8YNH3_ARUDO</name>
<protein>
    <submittedName>
        <fullName evidence="1">Uncharacterized protein</fullName>
    </submittedName>
</protein>
<dbReference type="EMBL" id="GBRH01269616">
    <property type="protein sequence ID" value="JAD28279.1"/>
    <property type="molecule type" value="Transcribed_RNA"/>
</dbReference>
<organism evidence="1">
    <name type="scientific">Arundo donax</name>
    <name type="common">Giant reed</name>
    <name type="synonym">Donax arundinaceus</name>
    <dbReference type="NCBI Taxonomy" id="35708"/>
    <lineage>
        <taxon>Eukaryota</taxon>
        <taxon>Viridiplantae</taxon>
        <taxon>Streptophyta</taxon>
        <taxon>Embryophyta</taxon>
        <taxon>Tracheophyta</taxon>
        <taxon>Spermatophyta</taxon>
        <taxon>Magnoliopsida</taxon>
        <taxon>Liliopsida</taxon>
        <taxon>Poales</taxon>
        <taxon>Poaceae</taxon>
        <taxon>PACMAD clade</taxon>
        <taxon>Arundinoideae</taxon>
        <taxon>Arundineae</taxon>
        <taxon>Arundo</taxon>
    </lineage>
</organism>
<accession>A0A0A8YNH3</accession>
<proteinExistence type="predicted"/>
<evidence type="ECO:0000313" key="1">
    <source>
        <dbReference type="EMBL" id="JAD28279.1"/>
    </source>
</evidence>
<reference evidence="1" key="2">
    <citation type="journal article" date="2015" name="Data Brief">
        <title>Shoot transcriptome of the giant reed, Arundo donax.</title>
        <authorList>
            <person name="Barrero R.A."/>
            <person name="Guerrero F.D."/>
            <person name="Moolhuijzen P."/>
            <person name="Goolsby J.A."/>
            <person name="Tidwell J."/>
            <person name="Bellgard S.E."/>
            <person name="Bellgard M.I."/>
        </authorList>
    </citation>
    <scope>NUCLEOTIDE SEQUENCE</scope>
    <source>
        <tissue evidence="1">Shoot tissue taken approximately 20 cm above the soil surface</tissue>
    </source>
</reference>
<dbReference type="AlphaFoldDB" id="A0A0A8YNH3"/>